<dbReference type="Proteomes" id="UP000664859">
    <property type="component" value="Unassembled WGS sequence"/>
</dbReference>
<keyword evidence="1" id="KW-0813">Transport</keyword>
<evidence type="ECO:0000256" key="1">
    <source>
        <dbReference type="ARBA" id="ARBA00022448"/>
    </source>
</evidence>
<dbReference type="CDD" id="cd02947">
    <property type="entry name" value="TRX_family"/>
    <property type="match status" value="1"/>
</dbReference>
<dbReference type="SUPFAM" id="SSF52833">
    <property type="entry name" value="Thioredoxin-like"/>
    <property type="match status" value="1"/>
</dbReference>
<dbReference type="PANTHER" id="PTHR45663:SF11">
    <property type="entry name" value="GEO12009P1"/>
    <property type="match status" value="1"/>
</dbReference>
<dbReference type="GO" id="GO:0005737">
    <property type="term" value="C:cytoplasm"/>
    <property type="evidence" value="ECO:0007669"/>
    <property type="project" value="TreeGrafter"/>
</dbReference>
<keyword evidence="4" id="KW-0732">Signal</keyword>
<dbReference type="EMBL" id="JAFCMP010000001">
    <property type="protein sequence ID" value="KAG5193159.1"/>
    <property type="molecule type" value="Genomic_DNA"/>
</dbReference>
<feature type="signal peptide" evidence="4">
    <location>
        <begin position="1"/>
        <end position="22"/>
    </location>
</feature>
<accession>A0A835ZLD9</accession>
<evidence type="ECO:0000259" key="5">
    <source>
        <dbReference type="PROSITE" id="PS51352"/>
    </source>
</evidence>
<dbReference type="PROSITE" id="PS00194">
    <property type="entry name" value="THIOREDOXIN_1"/>
    <property type="match status" value="1"/>
</dbReference>
<dbReference type="InterPro" id="IPR036249">
    <property type="entry name" value="Thioredoxin-like_sf"/>
</dbReference>
<sequence>MTRLSCIVFTVLLAALATVCQAFVIAPLNLARSRSSASSAVALHAKKAQYRNFEHMIEDIPVPLLLDMYAVWCGPCQMLAPELEKLGASMKGELQVAKVDSDKYPALASKLRVQGLPTCILFKDGKELMRMEGFRPAADMESAIKQALSQHASASSA</sequence>
<evidence type="ECO:0000256" key="4">
    <source>
        <dbReference type="SAM" id="SignalP"/>
    </source>
</evidence>
<dbReference type="PROSITE" id="PS51352">
    <property type="entry name" value="THIOREDOXIN_2"/>
    <property type="match status" value="1"/>
</dbReference>
<evidence type="ECO:0000256" key="3">
    <source>
        <dbReference type="ARBA" id="ARBA00023157"/>
    </source>
</evidence>
<dbReference type="OrthoDB" id="2121326at2759"/>
<dbReference type="Gene3D" id="3.40.30.10">
    <property type="entry name" value="Glutaredoxin"/>
    <property type="match status" value="1"/>
</dbReference>
<proteinExistence type="predicted"/>
<keyword evidence="2" id="KW-0249">Electron transport</keyword>
<dbReference type="PANTHER" id="PTHR45663">
    <property type="entry name" value="GEO12009P1"/>
    <property type="match status" value="1"/>
</dbReference>
<evidence type="ECO:0000313" key="7">
    <source>
        <dbReference type="Proteomes" id="UP000664859"/>
    </source>
</evidence>
<gene>
    <name evidence="6" type="ORF">JKP88DRAFT_214452</name>
</gene>
<dbReference type="Pfam" id="PF00085">
    <property type="entry name" value="Thioredoxin"/>
    <property type="match status" value="1"/>
</dbReference>
<comment type="caution">
    <text evidence="6">The sequence shown here is derived from an EMBL/GenBank/DDBJ whole genome shotgun (WGS) entry which is preliminary data.</text>
</comment>
<dbReference type="AlphaFoldDB" id="A0A835ZLD9"/>
<protein>
    <submittedName>
        <fullName evidence="6">Thioredoxin-like protein</fullName>
    </submittedName>
</protein>
<dbReference type="InterPro" id="IPR017937">
    <property type="entry name" value="Thioredoxin_CS"/>
</dbReference>
<organism evidence="6 7">
    <name type="scientific">Tribonema minus</name>
    <dbReference type="NCBI Taxonomy" id="303371"/>
    <lineage>
        <taxon>Eukaryota</taxon>
        <taxon>Sar</taxon>
        <taxon>Stramenopiles</taxon>
        <taxon>Ochrophyta</taxon>
        <taxon>PX clade</taxon>
        <taxon>Xanthophyceae</taxon>
        <taxon>Tribonematales</taxon>
        <taxon>Tribonemataceae</taxon>
        <taxon>Tribonema</taxon>
    </lineage>
</organism>
<reference evidence="6" key="1">
    <citation type="submission" date="2021-02" db="EMBL/GenBank/DDBJ databases">
        <title>First Annotated Genome of the Yellow-green Alga Tribonema minus.</title>
        <authorList>
            <person name="Mahan K.M."/>
        </authorList>
    </citation>
    <scope>NUCLEOTIDE SEQUENCE</scope>
    <source>
        <strain evidence="6">UTEX B ZZ1240</strain>
    </source>
</reference>
<feature type="domain" description="Thioredoxin" evidence="5">
    <location>
        <begin position="29"/>
        <end position="149"/>
    </location>
</feature>
<dbReference type="PRINTS" id="PR00421">
    <property type="entry name" value="THIOREDOXIN"/>
</dbReference>
<feature type="chain" id="PRO_5032885940" evidence="4">
    <location>
        <begin position="23"/>
        <end position="157"/>
    </location>
</feature>
<dbReference type="InterPro" id="IPR013766">
    <property type="entry name" value="Thioredoxin_domain"/>
</dbReference>
<keyword evidence="3" id="KW-1015">Disulfide bond</keyword>
<evidence type="ECO:0000256" key="2">
    <source>
        <dbReference type="ARBA" id="ARBA00022982"/>
    </source>
</evidence>
<evidence type="ECO:0000313" key="6">
    <source>
        <dbReference type="EMBL" id="KAG5193159.1"/>
    </source>
</evidence>
<keyword evidence="7" id="KW-1185">Reference proteome</keyword>
<name>A0A835ZLD9_9STRA</name>
<dbReference type="GO" id="GO:0015035">
    <property type="term" value="F:protein-disulfide reductase activity"/>
    <property type="evidence" value="ECO:0007669"/>
    <property type="project" value="TreeGrafter"/>
</dbReference>